<keyword evidence="1" id="KW-0472">Membrane</keyword>
<dbReference type="EMBL" id="UGPL01000006">
    <property type="protein sequence ID" value="STY66402.1"/>
    <property type="molecule type" value="Genomic_DNA"/>
</dbReference>
<evidence type="ECO:0000313" key="3">
    <source>
        <dbReference type="Proteomes" id="UP000254031"/>
    </source>
</evidence>
<dbReference type="Proteomes" id="UP000254031">
    <property type="component" value="Unassembled WGS sequence"/>
</dbReference>
<dbReference type="PROSITE" id="PS51257">
    <property type="entry name" value="PROKAR_LIPOPROTEIN"/>
    <property type="match status" value="1"/>
</dbReference>
<gene>
    <name evidence="2" type="ORF">NCTC9380_01696</name>
</gene>
<dbReference type="KEGG" id="mhaq:WC39_00425"/>
<evidence type="ECO:0000313" key="2">
    <source>
        <dbReference type="EMBL" id="STY66402.1"/>
    </source>
</evidence>
<sequence length="198" mass="22506">MKKWLMLITLIFGITACFSSLEFDESKQEKINSFLIVGNKLYVVGELHDYEFEHQQVAELNNFLKSLIANKIKSVEANFEVKESKKVEGSYRIILDGKSLTESERSTVMDTFHFNSAQNPSITYQAEGNLVKLANREELLQKFRFKQALEANVRYYKMKSGLQNTAEGALSIVMLPVAVVAVLPFYMFWVGACATYGC</sequence>
<dbReference type="RefSeq" id="WP_006248263.1">
    <property type="nucleotide sequence ID" value="NZ_CP011098.1"/>
</dbReference>
<keyword evidence="1" id="KW-0812">Transmembrane</keyword>
<accession>A0A378ND88</accession>
<dbReference type="KEGG" id="mhay:VK67_00430"/>
<protein>
    <recommendedName>
        <fullName evidence="4">Lipoprotein</fullName>
    </recommendedName>
</protein>
<evidence type="ECO:0008006" key="4">
    <source>
        <dbReference type="Google" id="ProtNLM"/>
    </source>
</evidence>
<feature type="transmembrane region" description="Helical" evidence="1">
    <location>
        <begin position="168"/>
        <end position="189"/>
    </location>
</feature>
<keyword evidence="1" id="KW-1133">Transmembrane helix</keyword>
<organism evidence="2 3">
    <name type="scientific">Mannheimia haemolytica</name>
    <name type="common">Pasteurella haemolytica</name>
    <dbReference type="NCBI Taxonomy" id="75985"/>
    <lineage>
        <taxon>Bacteria</taxon>
        <taxon>Pseudomonadati</taxon>
        <taxon>Pseudomonadota</taxon>
        <taxon>Gammaproteobacteria</taxon>
        <taxon>Pasteurellales</taxon>
        <taxon>Pasteurellaceae</taxon>
        <taxon>Mannheimia</taxon>
    </lineage>
</organism>
<name>A0A378ND88_MANHA</name>
<reference evidence="2 3" key="1">
    <citation type="submission" date="2018-06" db="EMBL/GenBank/DDBJ databases">
        <authorList>
            <consortium name="Pathogen Informatics"/>
            <person name="Doyle S."/>
        </authorList>
    </citation>
    <scope>NUCLEOTIDE SEQUENCE [LARGE SCALE GENOMIC DNA]</scope>
    <source>
        <strain evidence="2 3">NCTC9380</strain>
    </source>
</reference>
<evidence type="ECO:0000256" key="1">
    <source>
        <dbReference type="SAM" id="Phobius"/>
    </source>
</evidence>
<dbReference type="AlphaFoldDB" id="A0A378ND88"/>
<proteinExistence type="predicted"/>